<dbReference type="Pfam" id="PF13657">
    <property type="entry name" value="Couple_hipA"/>
    <property type="match status" value="1"/>
</dbReference>
<dbReference type="PANTHER" id="PTHR37419">
    <property type="entry name" value="SERINE/THREONINE-PROTEIN KINASE TOXIN HIPA"/>
    <property type="match status" value="1"/>
</dbReference>
<reference evidence="6 7" key="1">
    <citation type="submission" date="2017-08" db="EMBL/GenBank/DDBJ databases">
        <title>Pusillimonas indicus sp. nov., a member of the family Alcaligenaceae isolated from surface seawater.</title>
        <authorList>
            <person name="Li J."/>
        </authorList>
    </citation>
    <scope>NUCLEOTIDE SEQUENCE [LARGE SCALE GENOMIC DNA]</scope>
    <source>
        <strain evidence="6 7">L52-1-41</strain>
    </source>
</reference>
<dbReference type="GO" id="GO:0005829">
    <property type="term" value="C:cytosol"/>
    <property type="evidence" value="ECO:0007669"/>
    <property type="project" value="TreeGrafter"/>
</dbReference>
<evidence type="ECO:0000313" key="7">
    <source>
        <dbReference type="Proteomes" id="UP000266206"/>
    </source>
</evidence>
<comment type="caution">
    <text evidence="6">The sequence shown here is derived from an EMBL/GenBank/DDBJ whole genome shotgun (WGS) entry which is preliminary data.</text>
</comment>
<accession>A0A3A1YYH0</accession>
<name>A0A3A1YYH0_9BURK</name>
<comment type="similarity">
    <text evidence="1">Belongs to the HipA Ser/Thr kinase family.</text>
</comment>
<evidence type="ECO:0000256" key="3">
    <source>
        <dbReference type="ARBA" id="ARBA00022777"/>
    </source>
</evidence>
<evidence type="ECO:0000259" key="5">
    <source>
        <dbReference type="Pfam" id="PF13657"/>
    </source>
</evidence>
<evidence type="ECO:0008006" key="8">
    <source>
        <dbReference type="Google" id="ProtNLM"/>
    </source>
</evidence>
<organism evidence="6 7">
    <name type="scientific">Neopusillimonas maritima</name>
    <dbReference type="NCBI Taxonomy" id="2026239"/>
    <lineage>
        <taxon>Bacteria</taxon>
        <taxon>Pseudomonadati</taxon>
        <taxon>Pseudomonadota</taxon>
        <taxon>Betaproteobacteria</taxon>
        <taxon>Burkholderiales</taxon>
        <taxon>Alcaligenaceae</taxon>
        <taxon>Neopusillimonas</taxon>
    </lineage>
</organism>
<dbReference type="AlphaFoldDB" id="A0A3A1YYH0"/>
<evidence type="ECO:0000259" key="4">
    <source>
        <dbReference type="Pfam" id="PF07804"/>
    </source>
</evidence>
<dbReference type="PANTHER" id="PTHR37419:SF1">
    <property type="entry name" value="SERINE_THREONINE-PROTEIN KINASE TOXIN HIPA"/>
    <property type="match status" value="1"/>
</dbReference>
<dbReference type="InterPro" id="IPR012893">
    <property type="entry name" value="HipA-like_C"/>
</dbReference>
<evidence type="ECO:0000256" key="1">
    <source>
        <dbReference type="ARBA" id="ARBA00010164"/>
    </source>
</evidence>
<protein>
    <recommendedName>
        <fullName evidence="8">Phosphatidylinositol kinase</fullName>
    </recommendedName>
</protein>
<dbReference type="RefSeq" id="WP_119515788.1">
    <property type="nucleotide sequence ID" value="NZ_NQYH01000003.1"/>
</dbReference>
<keyword evidence="2" id="KW-0808">Transferase</keyword>
<proteinExistence type="inferred from homology"/>
<dbReference type="GO" id="GO:0004674">
    <property type="term" value="F:protein serine/threonine kinase activity"/>
    <property type="evidence" value="ECO:0007669"/>
    <property type="project" value="TreeGrafter"/>
</dbReference>
<feature type="domain" description="HipA N-terminal subdomain 1" evidence="5">
    <location>
        <begin position="23"/>
        <end position="119"/>
    </location>
</feature>
<dbReference type="Gene3D" id="1.10.1070.20">
    <property type="match status" value="1"/>
</dbReference>
<sequence>MTETSSADWYSHVSGLIKRRPQLNVYSSADYAGVLAKESVYAFTYDVNAHSNKAREVSLGLPFRTRSYASGDLFGVFSMNEPEGYLRLYIEDAMSRAGIPNKLLFLALSQGLQVGRVSYEHPELDLAPPSPETIEQLLHEQDQSYFGRLMAKYALRSSLSGAQPKIIVPTHVTTERTNKTSLLTPSVIVKEAGKEFPGLSLNEYFCMSVAREANLNVPRFWLSDDATRFIVERFDRDPSGKPLGFEDMAVLAGLNASQKYLGSYESIMRIVNTYCANEAANQAMFERIALSALLKDGDAHLKNFGLVYEDPGSAILPSPVYDVVCTAIYPDLDRELALKMNKTHTFPSTDNLIKFAEKFGVQQEFACEATNRIERAIDLVSEQLSQDTRFKKDPNKTLTRILTILRP</sequence>
<dbReference type="EMBL" id="NQYH01000003">
    <property type="protein sequence ID" value="RIY41534.1"/>
    <property type="molecule type" value="Genomic_DNA"/>
</dbReference>
<evidence type="ECO:0000313" key="6">
    <source>
        <dbReference type="EMBL" id="RIY41534.1"/>
    </source>
</evidence>
<keyword evidence="3" id="KW-0418">Kinase</keyword>
<gene>
    <name evidence="6" type="ORF">CJP73_06035</name>
</gene>
<evidence type="ECO:0000256" key="2">
    <source>
        <dbReference type="ARBA" id="ARBA00022679"/>
    </source>
</evidence>
<dbReference type="InterPro" id="IPR052028">
    <property type="entry name" value="HipA_Ser/Thr_kinase"/>
</dbReference>
<dbReference type="InterPro" id="IPR017508">
    <property type="entry name" value="HipA_N1"/>
</dbReference>
<dbReference type="Pfam" id="PF07804">
    <property type="entry name" value="HipA_C"/>
    <property type="match status" value="1"/>
</dbReference>
<dbReference type="Proteomes" id="UP000266206">
    <property type="component" value="Unassembled WGS sequence"/>
</dbReference>
<feature type="domain" description="HipA-like C-terminal" evidence="4">
    <location>
        <begin position="157"/>
        <end position="376"/>
    </location>
</feature>
<dbReference type="OrthoDB" id="9805913at2"/>